<dbReference type="InterPro" id="IPR054734">
    <property type="entry name" value="PqqF-like_C_4"/>
</dbReference>
<comment type="similarity">
    <text evidence="1">Belongs to the peptidase M16 family.</text>
</comment>
<keyword evidence="3" id="KW-0479">Metal-binding</keyword>
<dbReference type="EMBL" id="JANBQD010000071">
    <property type="protein sequence ID" value="KAJ1989350.1"/>
    <property type="molecule type" value="Genomic_DNA"/>
</dbReference>
<dbReference type="Pfam" id="PF22456">
    <property type="entry name" value="PqqF-like_C_4"/>
    <property type="match status" value="1"/>
</dbReference>
<keyword evidence="5" id="KW-0862">Zinc</keyword>
<dbReference type="PANTHER" id="PTHR43690">
    <property type="entry name" value="NARDILYSIN"/>
    <property type="match status" value="1"/>
</dbReference>
<evidence type="ECO:0000256" key="6">
    <source>
        <dbReference type="ARBA" id="ARBA00023049"/>
    </source>
</evidence>
<keyword evidence="6 11" id="KW-0482">Metalloprotease</keyword>
<name>A0ABQ8PI04_9FUNG</name>
<dbReference type="EC" id="3.4.24.56" evidence="11"/>
<accession>A0ABQ8PI04</accession>
<evidence type="ECO:0000256" key="1">
    <source>
        <dbReference type="ARBA" id="ARBA00007261"/>
    </source>
</evidence>
<comment type="caution">
    <text evidence="11">The sequence shown here is derived from an EMBL/GenBank/DDBJ whole genome shotgun (WGS) entry which is preliminary data.</text>
</comment>
<feature type="domain" description="Peptidase M16 C-terminal" evidence="8">
    <location>
        <begin position="215"/>
        <end position="383"/>
    </location>
</feature>
<dbReference type="InterPro" id="IPR032632">
    <property type="entry name" value="Peptidase_M16_M"/>
</dbReference>
<dbReference type="InterPro" id="IPR011765">
    <property type="entry name" value="Pept_M16_N"/>
</dbReference>
<dbReference type="Pfam" id="PF16187">
    <property type="entry name" value="Peptidase_M16_M"/>
    <property type="match status" value="1"/>
</dbReference>
<dbReference type="PANTHER" id="PTHR43690:SF18">
    <property type="entry name" value="INSULIN-DEGRADING ENZYME-RELATED"/>
    <property type="match status" value="1"/>
</dbReference>
<evidence type="ECO:0000313" key="11">
    <source>
        <dbReference type="EMBL" id="KAJ1989350.1"/>
    </source>
</evidence>
<dbReference type="Pfam" id="PF05193">
    <property type="entry name" value="Peptidase_M16_C"/>
    <property type="match status" value="1"/>
</dbReference>
<protein>
    <submittedName>
        <fullName evidence="11">Metalloprotease</fullName>
        <ecNumber evidence="11">3.4.24.56</ecNumber>
    </submittedName>
</protein>
<evidence type="ECO:0000259" key="9">
    <source>
        <dbReference type="Pfam" id="PF16187"/>
    </source>
</evidence>
<gene>
    <name evidence="11" type="primary">STE23_3</name>
    <name evidence="11" type="ORF">EDC05_004745</name>
</gene>
<keyword evidence="2" id="KW-0645">Protease</keyword>
<dbReference type="GO" id="GO:0004222">
    <property type="term" value="F:metalloendopeptidase activity"/>
    <property type="evidence" value="ECO:0007669"/>
    <property type="project" value="UniProtKB-EC"/>
</dbReference>
<dbReference type="Pfam" id="PF00675">
    <property type="entry name" value="Peptidase_M16"/>
    <property type="match status" value="1"/>
</dbReference>
<reference evidence="11" key="1">
    <citation type="submission" date="2022-07" db="EMBL/GenBank/DDBJ databases">
        <title>Phylogenomic reconstructions and comparative analyses of Kickxellomycotina fungi.</title>
        <authorList>
            <person name="Reynolds N.K."/>
            <person name="Stajich J.E."/>
            <person name="Barry K."/>
            <person name="Grigoriev I.V."/>
            <person name="Crous P."/>
            <person name="Smith M.E."/>
        </authorList>
    </citation>
    <scope>NUCLEOTIDE SEQUENCE</scope>
    <source>
        <strain evidence="11">BCRC 34882</strain>
    </source>
</reference>
<dbReference type="InterPro" id="IPR007863">
    <property type="entry name" value="Peptidase_M16_C"/>
</dbReference>
<evidence type="ECO:0000256" key="3">
    <source>
        <dbReference type="ARBA" id="ARBA00022723"/>
    </source>
</evidence>
<keyword evidence="12" id="KW-1185">Reference proteome</keyword>
<keyword evidence="4 11" id="KW-0378">Hydrolase</keyword>
<evidence type="ECO:0000259" key="10">
    <source>
        <dbReference type="Pfam" id="PF22456"/>
    </source>
</evidence>
<feature type="domain" description="Peptidase M16 middle/third" evidence="9">
    <location>
        <begin position="398"/>
        <end position="657"/>
    </location>
</feature>
<evidence type="ECO:0000256" key="2">
    <source>
        <dbReference type="ARBA" id="ARBA00022670"/>
    </source>
</evidence>
<dbReference type="InterPro" id="IPR011249">
    <property type="entry name" value="Metalloenz_LuxS/M16"/>
</dbReference>
<evidence type="ECO:0000313" key="12">
    <source>
        <dbReference type="Proteomes" id="UP001151295"/>
    </source>
</evidence>
<feature type="domain" description="Coenzyme PQQ synthesis protein F-like C-terminal lobe" evidence="10">
    <location>
        <begin position="775"/>
        <end position="867"/>
    </location>
</feature>
<dbReference type="SUPFAM" id="SSF63411">
    <property type="entry name" value="LuxS/MPP-like metallohydrolase"/>
    <property type="match status" value="4"/>
</dbReference>
<dbReference type="InterPro" id="IPR050626">
    <property type="entry name" value="Peptidase_M16"/>
</dbReference>
<evidence type="ECO:0000259" key="7">
    <source>
        <dbReference type="Pfam" id="PF00675"/>
    </source>
</evidence>
<proteinExistence type="inferred from homology"/>
<sequence>MAATNDTDADALPDWDTQFKPCMDTSFHEYAGDLMLPASSHRIYKLLCLANNMRALCISDPQLQHSAVSLAISVGSSSDPQDAQGLAHVLEQLLFMGTAKYPAPDDFGNYISVNGGSVNTETLPFTTCYHLSINHSALSGALDRLAQFFIAPLLSPVCVEREICAVQAEFESSFGNDNVRLLHLLRALSKADHPYAQFRVGNCESLGSVHLLCNKIKRFFGSYYSADIMRLVVISALPVDELANMIDVFSAVPSLGDPRPSFSSPFSSASRIVWFETVSYIYVIHFSFALPDIRQTYKANADKYVSELLCANGSGSLISCLRRYGWATALRSSCDIHPTFGVFDIHVSATPLGYANYKKLAMLVFSFIDLLCSHGPLEWYYREMQMVGKMQFERAFDDTMEMAKALSLSMCNDYLEPAHVVANCACYDFDAEQLQMFIEHLRLCNCRLFLGSPSKIMDGQLEPYYKITYKAAEMGDCLTADIKHPESYGLQLPLPNTLLPPIAYLQEPNCSSSLPPVLLKKTEMCELWMATTQSTLSGFVQGDVFVYIENLVSGQSPRKSVYTKLLVSLALHQVNEQLSKRVEIQFKLSACENGILVSVSGTQARLIEVVLQILTTIRRCRVGVKEFANEVATQKRDFEVLDQRAPGKIASYQLFSMTGWHYHDCIAELQMVGWHEFEEFVCKAFAETRVVMLCVGAFSESEVLNAMSKVQQSLMPTHPIPRLQRPRHVAHDLHKGTYLRHIVHNNAANKHNAVCYTVHVGKPNNNRRSRALALLAAHVVKQPFFNQLRTVEQLGYIVWSSWVDPGKTHGANSLCFVVQGTNNAWYLRLRIEAFLCNFRNMLEAMSSEEFAAIIKGLVETNKEHSKRKLGKQFWTCIESGHYDFEQTEAVCAQLQMLTLSDLLMFWDTYISPRAVQLTRIIVHVWSDNMQLQLEYSTQVLALHSCLCSLEMGNMTLKDVDGFVSSCISDNLDTDTMFDRLCQKIEICNNREKLSQVKCALGMALIQTDASDSLLANVMQRTVDGELIITDYIAFKALQPTHGLTIPFSPLIPKYS</sequence>
<dbReference type="Proteomes" id="UP001151295">
    <property type="component" value="Unassembled WGS sequence"/>
</dbReference>
<evidence type="ECO:0000259" key="8">
    <source>
        <dbReference type="Pfam" id="PF05193"/>
    </source>
</evidence>
<feature type="domain" description="Peptidase M16 N-terminal" evidence="7">
    <location>
        <begin position="56"/>
        <end position="177"/>
    </location>
</feature>
<organism evidence="11 12">
    <name type="scientific">Coemansia umbellata</name>
    <dbReference type="NCBI Taxonomy" id="1424467"/>
    <lineage>
        <taxon>Eukaryota</taxon>
        <taxon>Fungi</taxon>
        <taxon>Fungi incertae sedis</taxon>
        <taxon>Zoopagomycota</taxon>
        <taxon>Kickxellomycotina</taxon>
        <taxon>Kickxellomycetes</taxon>
        <taxon>Kickxellales</taxon>
        <taxon>Kickxellaceae</taxon>
        <taxon>Coemansia</taxon>
    </lineage>
</organism>
<dbReference type="Gene3D" id="3.30.830.10">
    <property type="entry name" value="Metalloenzyme, LuxS/M16 peptidase-like"/>
    <property type="match status" value="4"/>
</dbReference>
<evidence type="ECO:0000256" key="5">
    <source>
        <dbReference type="ARBA" id="ARBA00022833"/>
    </source>
</evidence>
<evidence type="ECO:0000256" key="4">
    <source>
        <dbReference type="ARBA" id="ARBA00022801"/>
    </source>
</evidence>